<reference evidence="13" key="1">
    <citation type="submission" date="2018-12" db="EMBL/GenBank/DDBJ databases">
        <authorList>
            <person name="Yazar S."/>
        </authorList>
    </citation>
    <scope>NUCLEOTIDE SEQUENCE [LARGE SCALE GENOMIC DNA]</scope>
</reference>
<evidence type="ECO:0000256" key="1">
    <source>
        <dbReference type="ARBA" id="ARBA00004613"/>
    </source>
</evidence>
<dbReference type="AlphaFoldDB" id="A0A4X2KZZ3"/>
<evidence type="ECO:0000256" key="6">
    <source>
        <dbReference type="ARBA" id="ARBA00022825"/>
    </source>
</evidence>
<comment type="catalytic activity">
    <reaction evidence="8">
        <text>Preferential cleavage: Arg-|-Xaa, Lys-|-Xaa.</text>
        <dbReference type="EC" id="3.4.21.4"/>
    </reaction>
</comment>
<dbReference type="Ensembl" id="ENSVURT00010019620.1">
    <property type="protein sequence ID" value="ENSVURP00010017273.1"/>
    <property type="gene ID" value="ENSVURG00010012429.1"/>
</dbReference>
<dbReference type="GO" id="GO:0005615">
    <property type="term" value="C:extracellular space"/>
    <property type="evidence" value="ECO:0007669"/>
    <property type="project" value="TreeGrafter"/>
</dbReference>
<sequence length="135" mass="14543">MSDAPLVILSSLSFFSLSLSATINSQVSVVSLPQSCPATGTSCIISGWGNTVSSEPEIWKRFRVAPYLLQCLKAPVLSDSTCRSAYPGKITSNMICLGFLEGGKDSCQVSFCSTHHSPSTQFRTILSLFPIFQLI</sequence>
<keyword evidence="4" id="KW-0222">Digestion</keyword>
<dbReference type="InterPro" id="IPR009003">
    <property type="entry name" value="Peptidase_S1_PA"/>
</dbReference>
<evidence type="ECO:0000256" key="8">
    <source>
        <dbReference type="ARBA" id="ARBA00036320"/>
    </source>
</evidence>
<feature type="domain" description="Peptidase S1" evidence="11">
    <location>
        <begin position="1"/>
        <end position="108"/>
    </location>
</feature>
<keyword evidence="7" id="KW-1015">Disulfide bond</keyword>
<keyword evidence="2" id="KW-0964">Secreted</keyword>
<dbReference type="InterPro" id="IPR043504">
    <property type="entry name" value="Peptidase_S1_PA_chymotrypsin"/>
</dbReference>
<dbReference type="GO" id="GO:0004252">
    <property type="term" value="F:serine-type endopeptidase activity"/>
    <property type="evidence" value="ECO:0007669"/>
    <property type="project" value="UniProtKB-EC"/>
</dbReference>
<keyword evidence="10" id="KW-0732">Signal</keyword>
<dbReference type="PROSITE" id="PS50240">
    <property type="entry name" value="TRYPSIN_DOM"/>
    <property type="match status" value="1"/>
</dbReference>
<keyword evidence="5" id="KW-0378">Hydrolase</keyword>
<evidence type="ECO:0000256" key="3">
    <source>
        <dbReference type="ARBA" id="ARBA00022670"/>
    </source>
</evidence>
<name>A0A4X2KZZ3_VOMUR</name>
<comment type="subcellular location">
    <subcellularLocation>
        <location evidence="1">Secreted</location>
    </subcellularLocation>
</comment>
<proteinExistence type="predicted"/>
<dbReference type="Pfam" id="PF00089">
    <property type="entry name" value="Trypsin"/>
    <property type="match status" value="1"/>
</dbReference>
<evidence type="ECO:0000256" key="5">
    <source>
        <dbReference type="ARBA" id="ARBA00022801"/>
    </source>
</evidence>
<dbReference type="Proteomes" id="UP000314987">
    <property type="component" value="Unassembled WGS sequence"/>
</dbReference>
<keyword evidence="13" id="KW-1185">Reference proteome</keyword>
<dbReference type="GO" id="GO:0007586">
    <property type="term" value="P:digestion"/>
    <property type="evidence" value="ECO:0007669"/>
    <property type="project" value="UniProtKB-KW"/>
</dbReference>
<evidence type="ECO:0000313" key="12">
    <source>
        <dbReference type="Ensembl" id="ENSVURP00010017273.1"/>
    </source>
</evidence>
<dbReference type="Gene3D" id="2.40.10.10">
    <property type="entry name" value="Trypsin-like serine proteases"/>
    <property type="match status" value="2"/>
</dbReference>
<dbReference type="EC" id="3.4.21.4" evidence="9"/>
<accession>A0A4X2KZZ3</accession>
<evidence type="ECO:0000259" key="11">
    <source>
        <dbReference type="PROSITE" id="PS50240"/>
    </source>
</evidence>
<dbReference type="PANTHER" id="PTHR24264">
    <property type="entry name" value="TRYPSIN-RELATED"/>
    <property type="match status" value="1"/>
</dbReference>
<evidence type="ECO:0000256" key="4">
    <source>
        <dbReference type="ARBA" id="ARBA00022757"/>
    </source>
</evidence>
<evidence type="ECO:0000256" key="9">
    <source>
        <dbReference type="ARBA" id="ARBA00038868"/>
    </source>
</evidence>
<protein>
    <recommendedName>
        <fullName evidence="9">trypsin</fullName>
        <ecNumber evidence="9">3.4.21.4</ecNumber>
    </recommendedName>
</protein>
<dbReference type="GeneTree" id="ENSGT01050000244883"/>
<organism evidence="12 13">
    <name type="scientific">Vombatus ursinus</name>
    <name type="common">Common wombat</name>
    <dbReference type="NCBI Taxonomy" id="29139"/>
    <lineage>
        <taxon>Eukaryota</taxon>
        <taxon>Metazoa</taxon>
        <taxon>Chordata</taxon>
        <taxon>Craniata</taxon>
        <taxon>Vertebrata</taxon>
        <taxon>Euteleostomi</taxon>
        <taxon>Mammalia</taxon>
        <taxon>Metatheria</taxon>
        <taxon>Diprotodontia</taxon>
        <taxon>Vombatidae</taxon>
        <taxon>Vombatus</taxon>
    </lineage>
</organism>
<keyword evidence="6" id="KW-0720">Serine protease</keyword>
<reference evidence="12" key="3">
    <citation type="submission" date="2025-09" db="UniProtKB">
        <authorList>
            <consortium name="Ensembl"/>
        </authorList>
    </citation>
    <scope>IDENTIFICATION</scope>
</reference>
<feature type="signal peptide" evidence="10">
    <location>
        <begin position="1"/>
        <end position="20"/>
    </location>
</feature>
<feature type="chain" id="PRO_5021214980" description="trypsin" evidence="10">
    <location>
        <begin position="21"/>
        <end position="135"/>
    </location>
</feature>
<reference evidence="12" key="2">
    <citation type="submission" date="2025-08" db="UniProtKB">
        <authorList>
            <consortium name="Ensembl"/>
        </authorList>
    </citation>
    <scope>IDENTIFICATION</scope>
</reference>
<dbReference type="InterPro" id="IPR050127">
    <property type="entry name" value="Serine_Proteases_S1"/>
</dbReference>
<keyword evidence="3" id="KW-0645">Protease</keyword>
<dbReference type="GO" id="GO:0006508">
    <property type="term" value="P:proteolysis"/>
    <property type="evidence" value="ECO:0007669"/>
    <property type="project" value="UniProtKB-KW"/>
</dbReference>
<dbReference type="InterPro" id="IPR001254">
    <property type="entry name" value="Trypsin_dom"/>
</dbReference>
<gene>
    <name evidence="12" type="primary">LOC114031149</name>
</gene>
<evidence type="ECO:0000256" key="10">
    <source>
        <dbReference type="SAM" id="SignalP"/>
    </source>
</evidence>
<evidence type="ECO:0000256" key="7">
    <source>
        <dbReference type="ARBA" id="ARBA00023157"/>
    </source>
</evidence>
<dbReference type="PANTHER" id="PTHR24264:SF15">
    <property type="entry name" value="RIKEN CDNA 2210010C04 GENE"/>
    <property type="match status" value="1"/>
</dbReference>
<dbReference type="SUPFAM" id="SSF50494">
    <property type="entry name" value="Trypsin-like serine proteases"/>
    <property type="match status" value="1"/>
</dbReference>
<evidence type="ECO:0000256" key="2">
    <source>
        <dbReference type="ARBA" id="ARBA00022525"/>
    </source>
</evidence>
<evidence type="ECO:0000313" key="13">
    <source>
        <dbReference type="Proteomes" id="UP000314987"/>
    </source>
</evidence>